<dbReference type="InterPro" id="IPR027417">
    <property type="entry name" value="P-loop_NTPase"/>
</dbReference>
<keyword evidence="5" id="KW-1185">Reference proteome</keyword>
<feature type="region of interest" description="Disordered" evidence="1">
    <location>
        <begin position="163"/>
        <end position="190"/>
    </location>
</feature>
<dbReference type="Pfam" id="PF23232">
    <property type="entry name" value="AAA_lid_13"/>
    <property type="match status" value="1"/>
</dbReference>
<evidence type="ECO:0000256" key="1">
    <source>
        <dbReference type="SAM" id="MobiDB-lite"/>
    </source>
</evidence>
<sequence length="809" mass="92293">MIGFTIGAFSRKAGNQVGSKIKFIAKYGWSIGSGFQIASSARNLAFATSYLFLLLMDIFPVPSFSLTPPGLAEEELGPASSEHAEVARAEGQTVDILYNVTCRDVQLNRAKAYTFLENPFHELDLHGLKDEQQTPIIEIFIKVEGEGSTPDWSLYYPGGDFDSDSDSDSMPGIYGARPRSRSKNRGRRDNIKTSLPVEFGGFQASSMNVQKIHIHSDHLKKLLRDLVTYYPGQTFTDDFIPVYSPFKMLAHYYHKLMSLSEKARNSPEGDSCKETSGPETAMVHGRAATHDLKVLLDYMTPRYLRTIKPWKERHDAGVATYESLWFLFEPGSEAYSKVDGKLAGFTIDYTNTIKDRGPTGNIIEEWFQIGCWNLVCDGRLIVRSPMRFKIKKFEGERAITSFEVFPTRFLDSNNETRSKLIEGGKKCYKITRKLPAHMAYQGRAWGQGSARDRGMADPSSRDGKPKLHYEGDIVIDPLAYLIHSMTTVERQDPDYYLEPPMYREQQPTLLLEEDPRCLDFQNIDPKTREALTESHYFLFPSRINGFALKQKRWMGFDIEDIRELKWTSEHDSAMSRLILPPRDIDLIKAIALKHSEENKGFWSADFIPGKGEGQIFLLHGPPGTGKTYTVAKTDIGTNEERMEANLSRWFTIAASWDAILLIDEADVFLERRQVADLQRNSLISVALTYEPLDAATQKYIWEGFLAKLGRERMDVIVTDRARDFLWTDDDMKIVSWNGRDIRNAKHDAERDAKRYGKQVTKIEVDKDHFVKVVMRRKAFTDYKNKIRGQTEEQRAFSEGSRAITKQTAK</sequence>
<dbReference type="SUPFAM" id="SSF52540">
    <property type="entry name" value="P-loop containing nucleoside triphosphate hydrolases"/>
    <property type="match status" value="1"/>
</dbReference>
<accession>A0A9P8L4H6</accession>
<dbReference type="PANTHER" id="PTHR46411">
    <property type="entry name" value="FAMILY ATPASE, PUTATIVE-RELATED"/>
    <property type="match status" value="1"/>
</dbReference>
<comment type="caution">
    <text evidence="4">The sequence shown here is derived from an EMBL/GenBank/DDBJ whole genome shotgun (WGS) entry which is preliminary data.</text>
</comment>
<dbReference type="AlphaFoldDB" id="A0A9P8L4H6"/>
<name>A0A9P8L4H6_9PEZI</name>
<protein>
    <recommendedName>
        <fullName evidence="6">AAA+ ATPase domain-containing protein</fullName>
    </recommendedName>
</protein>
<dbReference type="InterPro" id="IPR054289">
    <property type="entry name" value="DUF7025"/>
</dbReference>
<feature type="domain" description="DUF7025" evidence="2">
    <location>
        <begin position="312"/>
        <end position="410"/>
    </location>
</feature>
<dbReference type="OrthoDB" id="10042665at2759"/>
<organism evidence="4 5">
    <name type="scientific">Glutinoglossum americanum</name>
    <dbReference type="NCBI Taxonomy" id="1670608"/>
    <lineage>
        <taxon>Eukaryota</taxon>
        <taxon>Fungi</taxon>
        <taxon>Dikarya</taxon>
        <taxon>Ascomycota</taxon>
        <taxon>Pezizomycotina</taxon>
        <taxon>Geoglossomycetes</taxon>
        <taxon>Geoglossales</taxon>
        <taxon>Geoglossaceae</taxon>
        <taxon>Glutinoglossum</taxon>
    </lineage>
</organism>
<feature type="domain" description="AAA+ ATPase lid" evidence="3">
    <location>
        <begin position="692"/>
        <end position="789"/>
    </location>
</feature>
<evidence type="ECO:0000259" key="2">
    <source>
        <dbReference type="Pfam" id="PF22942"/>
    </source>
</evidence>
<evidence type="ECO:0000313" key="4">
    <source>
        <dbReference type="EMBL" id="KAH0541793.1"/>
    </source>
</evidence>
<dbReference type="PANTHER" id="PTHR46411:SF4">
    <property type="entry name" value="AAA+ ATPASE DOMAIN-CONTAINING PROTEIN"/>
    <property type="match status" value="1"/>
</dbReference>
<evidence type="ECO:0000313" key="5">
    <source>
        <dbReference type="Proteomes" id="UP000698800"/>
    </source>
</evidence>
<reference evidence="4" key="1">
    <citation type="submission" date="2021-03" db="EMBL/GenBank/DDBJ databases">
        <title>Comparative genomics and phylogenomic investigation of the class Geoglossomycetes provide insights into ecological specialization and systematics.</title>
        <authorList>
            <person name="Melie T."/>
            <person name="Pirro S."/>
            <person name="Miller A.N."/>
            <person name="Quandt A."/>
        </authorList>
    </citation>
    <scope>NUCLEOTIDE SEQUENCE</scope>
    <source>
        <strain evidence="4">GBOQ0MN5Z8</strain>
    </source>
</reference>
<dbReference type="InterPro" id="IPR056599">
    <property type="entry name" value="AAA_lid_fung"/>
</dbReference>
<dbReference type="EMBL" id="JAGHQL010000068">
    <property type="protein sequence ID" value="KAH0541793.1"/>
    <property type="molecule type" value="Genomic_DNA"/>
</dbReference>
<proteinExistence type="predicted"/>
<gene>
    <name evidence="4" type="ORF">FGG08_003748</name>
</gene>
<dbReference type="Proteomes" id="UP000698800">
    <property type="component" value="Unassembled WGS sequence"/>
</dbReference>
<evidence type="ECO:0008006" key="6">
    <source>
        <dbReference type="Google" id="ProtNLM"/>
    </source>
</evidence>
<evidence type="ECO:0000259" key="3">
    <source>
        <dbReference type="Pfam" id="PF23232"/>
    </source>
</evidence>
<dbReference type="Pfam" id="PF22942">
    <property type="entry name" value="DUF7025"/>
    <property type="match status" value="1"/>
</dbReference>
<dbReference type="Gene3D" id="3.40.50.300">
    <property type="entry name" value="P-loop containing nucleotide triphosphate hydrolases"/>
    <property type="match status" value="1"/>
</dbReference>